<dbReference type="AlphaFoldDB" id="A0AA38P056"/>
<reference evidence="1" key="1">
    <citation type="submission" date="2022-08" db="EMBL/GenBank/DDBJ databases">
        <authorList>
            <consortium name="DOE Joint Genome Institute"/>
            <person name="Min B."/>
            <person name="Riley R."/>
            <person name="Sierra-Patev S."/>
            <person name="Naranjo-Ortiz M."/>
            <person name="Looney B."/>
            <person name="Konkel Z."/>
            <person name="Slot J.C."/>
            <person name="Sakamoto Y."/>
            <person name="Steenwyk J.L."/>
            <person name="Rokas A."/>
            <person name="Carro J."/>
            <person name="Camarero S."/>
            <person name="Ferreira P."/>
            <person name="Molpeceres G."/>
            <person name="Ruiz-Duenas F.J."/>
            <person name="Serrano A."/>
            <person name="Henrissat B."/>
            <person name="Drula E."/>
            <person name="Hughes K.W."/>
            <person name="Mata J.L."/>
            <person name="Ishikawa N.K."/>
            <person name="Vargas-Isla R."/>
            <person name="Ushijima S."/>
            <person name="Smith C.A."/>
            <person name="Ahrendt S."/>
            <person name="Andreopoulos W."/>
            <person name="He G."/>
            <person name="Labutti K."/>
            <person name="Lipzen A."/>
            <person name="Ng V."/>
            <person name="Sandor L."/>
            <person name="Barry K."/>
            <person name="Martinez A.T."/>
            <person name="Xiao Y."/>
            <person name="Gibbons J.G."/>
            <person name="Terashima K."/>
            <person name="Hibbett D.S."/>
            <person name="Grigoriev I.V."/>
        </authorList>
    </citation>
    <scope>NUCLEOTIDE SEQUENCE</scope>
    <source>
        <strain evidence="1">TFB9207</strain>
    </source>
</reference>
<accession>A0AA38P056</accession>
<name>A0AA38P056_9AGAR</name>
<evidence type="ECO:0000313" key="2">
    <source>
        <dbReference type="Proteomes" id="UP001163846"/>
    </source>
</evidence>
<dbReference type="Proteomes" id="UP001163846">
    <property type="component" value="Unassembled WGS sequence"/>
</dbReference>
<organism evidence="1 2">
    <name type="scientific">Lentinula raphanica</name>
    <dbReference type="NCBI Taxonomy" id="153919"/>
    <lineage>
        <taxon>Eukaryota</taxon>
        <taxon>Fungi</taxon>
        <taxon>Dikarya</taxon>
        <taxon>Basidiomycota</taxon>
        <taxon>Agaricomycotina</taxon>
        <taxon>Agaricomycetes</taxon>
        <taxon>Agaricomycetidae</taxon>
        <taxon>Agaricales</taxon>
        <taxon>Marasmiineae</taxon>
        <taxon>Omphalotaceae</taxon>
        <taxon>Lentinula</taxon>
    </lineage>
</organism>
<dbReference type="EMBL" id="MU806645">
    <property type="protein sequence ID" value="KAJ3833721.1"/>
    <property type="molecule type" value="Genomic_DNA"/>
</dbReference>
<feature type="non-terminal residue" evidence="1">
    <location>
        <position position="1"/>
    </location>
</feature>
<protein>
    <submittedName>
        <fullName evidence="1">Uncharacterized protein</fullName>
    </submittedName>
</protein>
<proteinExistence type="predicted"/>
<comment type="caution">
    <text evidence="1">The sequence shown here is derived from an EMBL/GenBank/DDBJ whole genome shotgun (WGS) entry which is preliminary data.</text>
</comment>
<gene>
    <name evidence="1" type="ORF">F5878DRAFT_645715</name>
</gene>
<sequence>KILGKYVKAYLLSSATTSYIKCGPEQFVIDGLRAHGVGGLPEKDEDLKKYLSETFIQERSHIKSQIKNEKNQNLDIGTLAQTLIGNLKDSIPITRPLMQRIALIRKIIVDRSVINDREFGQRDFWPLVDDRIAELMGFNSGMPKTQEDIESQRLERVVEFGHLQIWTAQRRVQRYRRLQAKLLMGQRSISTTLPGKWTLNTSQINGPMALAWLVFRKPENLEAGGSMQMRYRYEAPGSLKLQR</sequence>
<evidence type="ECO:0000313" key="1">
    <source>
        <dbReference type="EMBL" id="KAJ3833721.1"/>
    </source>
</evidence>
<keyword evidence="2" id="KW-1185">Reference proteome</keyword>